<sequence>MKTQKAIAWAFVITLISVATHCTWTTRVLTRNWGPQSMMYLKGKHGRGNSLERERRLYAFDLISWINNVNSLI</sequence>
<evidence type="ECO:0000313" key="1">
    <source>
        <dbReference type="EMBL" id="AIL31444.1"/>
    </source>
</evidence>
<reference evidence="1" key="1">
    <citation type="journal article" date="2014" name="Neuroendocrinology">
        <title>Coevolution of the Spexin/Galanin/Kisspeptin Family: Spexin Activates Galanin Receptor Type II and III.</title>
        <authorList>
            <person name="Kim D.-K."/>
            <person name="Yun S."/>
            <person name="Son G.H."/>
            <person name="Hwang J.-I."/>
            <person name="Park C.R."/>
            <person name="Kim J.I."/>
            <person name="Kim K."/>
            <person name="Vaudry H."/>
            <person name="Seong J.Y."/>
        </authorList>
    </citation>
    <scope>NUCLEOTIDE SEQUENCE</scope>
</reference>
<dbReference type="AlphaFoldDB" id="A0A077DAE6"/>
<proteinExistence type="evidence at transcript level"/>
<dbReference type="EMBL" id="KF601214">
    <property type="protein sequence ID" value="AIL31444.1"/>
    <property type="molecule type" value="mRNA"/>
</dbReference>
<accession>A0A077DAE6</accession>
<organism evidence="1">
    <name type="scientific">Xenopus tropicalis</name>
    <name type="common">Western clawed frog</name>
    <name type="synonym">Silurana tropicalis</name>
    <dbReference type="NCBI Taxonomy" id="8364"/>
    <lineage>
        <taxon>Eukaryota</taxon>
        <taxon>Metazoa</taxon>
        <taxon>Chordata</taxon>
        <taxon>Craniata</taxon>
        <taxon>Vertebrata</taxon>
        <taxon>Euteleostomi</taxon>
        <taxon>Amphibia</taxon>
        <taxon>Batrachia</taxon>
        <taxon>Anura</taxon>
        <taxon>Pipoidea</taxon>
        <taxon>Pipidae</taxon>
        <taxon>Xenopodinae</taxon>
        <taxon>Xenopus</taxon>
        <taxon>Silurana</taxon>
    </lineage>
</organism>
<feature type="non-terminal residue" evidence="1">
    <location>
        <position position="73"/>
    </location>
</feature>
<protein>
    <submittedName>
        <fullName evidence="1">Spexin 2a</fullName>
    </submittedName>
</protein>
<gene>
    <name evidence="1" type="primary">SPX2a</name>
</gene>
<name>A0A077DAE6_XENTR</name>